<dbReference type="InterPro" id="IPR036388">
    <property type="entry name" value="WH-like_DNA-bd_sf"/>
</dbReference>
<evidence type="ECO:0000256" key="2">
    <source>
        <dbReference type="ARBA" id="ARBA00023015"/>
    </source>
</evidence>
<evidence type="ECO:0000313" key="6">
    <source>
        <dbReference type="Proteomes" id="UP000181917"/>
    </source>
</evidence>
<evidence type="ECO:0000256" key="1">
    <source>
        <dbReference type="ARBA" id="ARBA00011046"/>
    </source>
</evidence>
<dbReference type="InterPro" id="IPR005650">
    <property type="entry name" value="BlaI_family"/>
</dbReference>
<keyword evidence="6" id="KW-1185">Reference proteome</keyword>
<gene>
    <name evidence="5" type="ORF">SAMN04489742_3732</name>
</gene>
<organism evidence="5 6">
    <name type="scientific">Crystallibacter crystallopoietes</name>
    <dbReference type="NCBI Taxonomy" id="37928"/>
    <lineage>
        <taxon>Bacteria</taxon>
        <taxon>Bacillati</taxon>
        <taxon>Actinomycetota</taxon>
        <taxon>Actinomycetes</taxon>
        <taxon>Micrococcales</taxon>
        <taxon>Micrococcaceae</taxon>
        <taxon>Crystallibacter</taxon>
    </lineage>
</organism>
<evidence type="ECO:0000313" key="5">
    <source>
        <dbReference type="EMBL" id="SDR06097.1"/>
    </source>
</evidence>
<protein>
    <submittedName>
        <fullName evidence="5">Predicted transcriptional regulator</fullName>
    </submittedName>
</protein>
<dbReference type="Pfam" id="PF03965">
    <property type="entry name" value="Penicillinase_R"/>
    <property type="match status" value="1"/>
</dbReference>
<dbReference type="Gene3D" id="1.10.10.10">
    <property type="entry name" value="Winged helix-like DNA-binding domain superfamily/Winged helix DNA-binding domain"/>
    <property type="match status" value="1"/>
</dbReference>
<evidence type="ECO:0000256" key="3">
    <source>
        <dbReference type="ARBA" id="ARBA00023125"/>
    </source>
</evidence>
<dbReference type="Gene3D" id="6.10.140.850">
    <property type="match status" value="1"/>
</dbReference>
<dbReference type="PIRSF" id="PIRSF019455">
    <property type="entry name" value="CopR_AtkY"/>
    <property type="match status" value="1"/>
</dbReference>
<comment type="similarity">
    <text evidence="1">Belongs to the BlaI transcriptional regulatory family.</text>
</comment>
<evidence type="ECO:0000256" key="4">
    <source>
        <dbReference type="ARBA" id="ARBA00023163"/>
    </source>
</evidence>
<dbReference type="STRING" id="37928.SAMN04489742_3732"/>
<dbReference type="SUPFAM" id="SSF46785">
    <property type="entry name" value="Winged helix' DNA-binding domain"/>
    <property type="match status" value="1"/>
</dbReference>
<keyword evidence="3" id="KW-0238">DNA-binding</keyword>
<dbReference type="GO" id="GO:0045892">
    <property type="term" value="P:negative regulation of DNA-templated transcription"/>
    <property type="evidence" value="ECO:0007669"/>
    <property type="project" value="InterPro"/>
</dbReference>
<name>A0A1H1FYP6_9MICC</name>
<dbReference type="InterPro" id="IPR036390">
    <property type="entry name" value="WH_DNA-bd_sf"/>
</dbReference>
<dbReference type="GO" id="GO:0003677">
    <property type="term" value="F:DNA binding"/>
    <property type="evidence" value="ECO:0007669"/>
    <property type="project" value="UniProtKB-KW"/>
</dbReference>
<keyword evidence="4" id="KW-0804">Transcription</keyword>
<sequence>MVRQLGQLEAAVMERVWSADAAVSVREVLDALQQERTIAYTTVMTVMDNLHTKGLLVRQKEGRAYRYRAARTREQHAAEYMQNVLASGSDRTATLLHFLEQMPADEVAELRRALDQAGNGEAATS</sequence>
<dbReference type="EMBL" id="FNKH01000002">
    <property type="protein sequence ID" value="SDR06097.1"/>
    <property type="molecule type" value="Genomic_DNA"/>
</dbReference>
<accession>A0A1H1FYP6</accession>
<dbReference type="Proteomes" id="UP000181917">
    <property type="component" value="Unassembled WGS sequence"/>
</dbReference>
<dbReference type="AlphaFoldDB" id="A0A1H1FYP6"/>
<reference evidence="5 6" key="1">
    <citation type="submission" date="2016-10" db="EMBL/GenBank/DDBJ databases">
        <authorList>
            <person name="de Groot N.N."/>
        </authorList>
    </citation>
    <scope>NUCLEOTIDE SEQUENCE [LARGE SCALE GENOMIC DNA]</scope>
    <source>
        <strain evidence="5 6">DSM 20117</strain>
    </source>
</reference>
<proteinExistence type="inferred from homology"/>
<keyword evidence="2" id="KW-0805">Transcription regulation</keyword>